<feature type="region of interest" description="Disordered" evidence="1">
    <location>
        <begin position="45"/>
        <end position="66"/>
    </location>
</feature>
<reference evidence="2" key="1">
    <citation type="submission" date="2018-05" db="EMBL/GenBank/DDBJ databases">
        <authorList>
            <person name="Lanie J.A."/>
            <person name="Ng W.-L."/>
            <person name="Kazmierczak K.M."/>
            <person name="Andrzejewski T.M."/>
            <person name="Davidsen T.M."/>
            <person name="Wayne K.J."/>
            <person name="Tettelin H."/>
            <person name="Glass J.I."/>
            <person name="Rusch D."/>
            <person name="Podicherti R."/>
            <person name="Tsui H.-C.T."/>
            <person name="Winkler M.E."/>
        </authorList>
    </citation>
    <scope>NUCLEOTIDE SEQUENCE</scope>
</reference>
<gene>
    <name evidence="2" type="ORF">METZ01_LOCUS109018</name>
</gene>
<sequence>MLVGLRRIFQKTVASYSRCYNTHGYQPPGKSATTEKEILRGLIVAGKKGSKPQHQGKITKNDNPKG</sequence>
<organism evidence="2">
    <name type="scientific">marine metagenome</name>
    <dbReference type="NCBI Taxonomy" id="408172"/>
    <lineage>
        <taxon>unclassified sequences</taxon>
        <taxon>metagenomes</taxon>
        <taxon>ecological metagenomes</taxon>
    </lineage>
</organism>
<name>A0A381WUI9_9ZZZZ</name>
<accession>A0A381WUI9</accession>
<dbReference type="EMBL" id="UINC01012923">
    <property type="protein sequence ID" value="SVA56164.1"/>
    <property type="molecule type" value="Genomic_DNA"/>
</dbReference>
<evidence type="ECO:0000256" key="1">
    <source>
        <dbReference type="SAM" id="MobiDB-lite"/>
    </source>
</evidence>
<dbReference type="AlphaFoldDB" id="A0A381WUI9"/>
<protein>
    <submittedName>
        <fullName evidence="2">Uncharacterized protein</fullName>
    </submittedName>
</protein>
<proteinExistence type="predicted"/>
<evidence type="ECO:0000313" key="2">
    <source>
        <dbReference type="EMBL" id="SVA56164.1"/>
    </source>
</evidence>